<feature type="transmembrane region" description="Helical" evidence="7">
    <location>
        <begin position="12"/>
        <end position="31"/>
    </location>
</feature>
<sequence length="177" mass="20240">MRLYLESVPLGNHLGLLALVAYIATLVPTIIRIVFPSFKAHDVVRWLLKQRRAIGILAFVLAMGHAYFVIRKRNFDFFDFNTYRASSEGLATLIIFTILTITSNDWSIKRLKRNWKRLHTLTYAAMFLLTWHILNKMSGQWTLVTPIAAIGIISITSLFLMRKGAEFQKALAKSSPN</sequence>
<dbReference type="Pfam" id="PF01794">
    <property type="entry name" value="Ferric_reduct"/>
    <property type="match status" value="1"/>
</dbReference>
<evidence type="ECO:0000256" key="2">
    <source>
        <dbReference type="ARBA" id="ARBA00022448"/>
    </source>
</evidence>
<dbReference type="GO" id="GO:0020037">
    <property type="term" value="F:heme binding"/>
    <property type="evidence" value="ECO:0007669"/>
    <property type="project" value="TreeGrafter"/>
</dbReference>
<dbReference type="InterPro" id="IPR013130">
    <property type="entry name" value="Fe3_Rdtase_TM_dom"/>
</dbReference>
<name>A0A947GKX1_9CYAN</name>
<proteinExistence type="predicted"/>
<feature type="transmembrane region" description="Helical" evidence="7">
    <location>
        <begin position="90"/>
        <end position="106"/>
    </location>
</feature>
<keyword evidence="3 7" id="KW-0812">Transmembrane</keyword>
<keyword evidence="2" id="KW-0813">Transport</keyword>
<evidence type="ECO:0000313" key="9">
    <source>
        <dbReference type="EMBL" id="MBT9314651.1"/>
    </source>
</evidence>
<dbReference type="AlphaFoldDB" id="A0A947GKX1"/>
<feature type="domain" description="Ferric oxidoreductase" evidence="8">
    <location>
        <begin position="14"/>
        <end position="129"/>
    </location>
</feature>
<dbReference type="PANTHER" id="PTHR36964">
    <property type="entry name" value="PROTEIN-METHIONINE-SULFOXIDE REDUCTASE HEME-BINDING SUBUNIT MSRQ"/>
    <property type="match status" value="1"/>
</dbReference>
<evidence type="ECO:0000256" key="4">
    <source>
        <dbReference type="ARBA" id="ARBA00022989"/>
    </source>
</evidence>
<evidence type="ECO:0000256" key="3">
    <source>
        <dbReference type="ARBA" id="ARBA00022692"/>
    </source>
</evidence>
<comment type="caution">
    <text evidence="9">The sequence shown here is derived from an EMBL/GenBank/DDBJ whole genome shotgun (WGS) entry which is preliminary data.</text>
</comment>
<evidence type="ECO:0000256" key="5">
    <source>
        <dbReference type="ARBA" id="ARBA00023004"/>
    </source>
</evidence>
<reference evidence="9" key="2">
    <citation type="journal article" date="2021" name="Mar. Drugs">
        <title>Genome Reduction and Secondary Metabolism of the Marine Sponge-Associated Cyanobacterium Leptothoe.</title>
        <authorList>
            <person name="Konstantinou D."/>
            <person name="Popin R.V."/>
            <person name="Fewer D.P."/>
            <person name="Sivonen K."/>
            <person name="Gkelis S."/>
        </authorList>
    </citation>
    <scope>NUCLEOTIDE SEQUENCE</scope>
    <source>
        <strain evidence="9">TAU-MAC 1115</strain>
    </source>
</reference>
<evidence type="ECO:0000256" key="6">
    <source>
        <dbReference type="ARBA" id="ARBA00023136"/>
    </source>
</evidence>
<keyword evidence="5" id="KW-0408">Iron</keyword>
<reference evidence="9" key="1">
    <citation type="submission" date="2020-11" db="EMBL/GenBank/DDBJ databases">
        <authorList>
            <person name="Konstantinou D."/>
            <person name="Gkelis S."/>
            <person name="Popin R."/>
            <person name="Fewer D."/>
            <person name="Sivonen K."/>
        </authorList>
    </citation>
    <scope>NUCLEOTIDE SEQUENCE</scope>
    <source>
        <strain evidence="9">TAU-MAC 1115</strain>
    </source>
</reference>
<evidence type="ECO:0000259" key="8">
    <source>
        <dbReference type="Pfam" id="PF01794"/>
    </source>
</evidence>
<dbReference type="GO" id="GO:0005886">
    <property type="term" value="C:plasma membrane"/>
    <property type="evidence" value="ECO:0007669"/>
    <property type="project" value="TreeGrafter"/>
</dbReference>
<evidence type="ECO:0000256" key="1">
    <source>
        <dbReference type="ARBA" id="ARBA00004141"/>
    </source>
</evidence>
<evidence type="ECO:0000313" key="10">
    <source>
        <dbReference type="Proteomes" id="UP000717364"/>
    </source>
</evidence>
<keyword evidence="4 7" id="KW-1133">Transmembrane helix</keyword>
<accession>A0A947GKX1</accession>
<dbReference type="GO" id="GO:0010181">
    <property type="term" value="F:FMN binding"/>
    <property type="evidence" value="ECO:0007669"/>
    <property type="project" value="TreeGrafter"/>
</dbReference>
<evidence type="ECO:0000256" key="7">
    <source>
        <dbReference type="SAM" id="Phobius"/>
    </source>
</evidence>
<gene>
    <name evidence="9" type="ORF">IXB50_04360</name>
</gene>
<feature type="transmembrane region" description="Helical" evidence="7">
    <location>
        <begin position="118"/>
        <end position="134"/>
    </location>
</feature>
<dbReference type="InterPro" id="IPR022837">
    <property type="entry name" value="MsrQ-like"/>
</dbReference>
<dbReference type="Proteomes" id="UP000717364">
    <property type="component" value="Unassembled WGS sequence"/>
</dbReference>
<dbReference type="GO" id="GO:0016679">
    <property type="term" value="F:oxidoreductase activity, acting on diphenols and related substances as donors"/>
    <property type="evidence" value="ECO:0007669"/>
    <property type="project" value="TreeGrafter"/>
</dbReference>
<feature type="transmembrane region" description="Helical" evidence="7">
    <location>
        <begin position="140"/>
        <end position="161"/>
    </location>
</feature>
<feature type="transmembrane region" description="Helical" evidence="7">
    <location>
        <begin position="52"/>
        <end position="70"/>
    </location>
</feature>
<protein>
    <submittedName>
        <fullName evidence="9">Ferric reductase-like transmembrane domain-containing protein</fullName>
    </submittedName>
</protein>
<dbReference type="PANTHER" id="PTHR36964:SF1">
    <property type="entry name" value="PROTEIN-METHIONINE-SULFOXIDE REDUCTASE HEME-BINDING SUBUNIT MSRQ"/>
    <property type="match status" value="1"/>
</dbReference>
<keyword evidence="10" id="KW-1185">Reference proteome</keyword>
<dbReference type="EMBL" id="JADOES010000005">
    <property type="protein sequence ID" value="MBT9314651.1"/>
    <property type="molecule type" value="Genomic_DNA"/>
</dbReference>
<keyword evidence="6 7" id="KW-0472">Membrane</keyword>
<comment type="subcellular location">
    <subcellularLocation>
        <location evidence="1">Membrane</location>
        <topology evidence="1">Multi-pass membrane protein</topology>
    </subcellularLocation>
</comment>
<organism evidence="9 10">
    <name type="scientific">Leptothoe spongobia TAU-MAC 1115</name>
    <dbReference type="NCBI Taxonomy" id="1967444"/>
    <lineage>
        <taxon>Bacteria</taxon>
        <taxon>Bacillati</taxon>
        <taxon>Cyanobacteriota</taxon>
        <taxon>Cyanophyceae</taxon>
        <taxon>Nodosilineales</taxon>
        <taxon>Cymatolegaceae</taxon>
        <taxon>Leptothoe</taxon>
        <taxon>Leptothoe spongobia</taxon>
    </lineage>
</organism>